<dbReference type="SUPFAM" id="SSF47473">
    <property type="entry name" value="EF-hand"/>
    <property type="match status" value="1"/>
</dbReference>
<evidence type="ECO:0000313" key="6">
    <source>
        <dbReference type="EMBL" id="GBG33043.1"/>
    </source>
</evidence>
<reference evidence="6 7" key="1">
    <citation type="submission" date="2017-12" db="EMBL/GenBank/DDBJ databases">
        <title>Sequencing, de novo assembly and annotation of complete genome of a new Thraustochytrid species, strain FCC1311.</title>
        <authorList>
            <person name="Sedici K."/>
            <person name="Godart F."/>
            <person name="Aiese Cigliano R."/>
            <person name="Sanseverino W."/>
            <person name="Barakat M."/>
            <person name="Ortet P."/>
            <person name="Marechal E."/>
            <person name="Cagnac O."/>
            <person name="Amato A."/>
        </authorList>
    </citation>
    <scope>NUCLEOTIDE SEQUENCE [LARGE SCALE GENOMIC DNA]</scope>
</reference>
<dbReference type="Proteomes" id="UP000241890">
    <property type="component" value="Unassembled WGS sequence"/>
</dbReference>
<dbReference type="PANTHER" id="PTHR45942">
    <property type="entry name" value="PROTEIN PHOSPATASE 3 REGULATORY SUBUNIT B ALPHA ISOFORM TYPE 1"/>
    <property type="match status" value="1"/>
</dbReference>
<dbReference type="AlphaFoldDB" id="A0A2R5GWK3"/>
<dbReference type="InterPro" id="IPR011992">
    <property type="entry name" value="EF-hand-dom_pair"/>
</dbReference>
<dbReference type="SMART" id="SM00054">
    <property type="entry name" value="EFh"/>
    <property type="match status" value="4"/>
</dbReference>
<dbReference type="GO" id="GO:0005509">
    <property type="term" value="F:calcium ion binding"/>
    <property type="evidence" value="ECO:0007669"/>
    <property type="project" value="InterPro"/>
</dbReference>
<dbReference type="PROSITE" id="PS00018">
    <property type="entry name" value="EF_HAND_1"/>
    <property type="match status" value="4"/>
</dbReference>
<evidence type="ECO:0000259" key="5">
    <source>
        <dbReference type="PROSITE" id="PS50222"/>
    </source>
</evidence>
<dbReference type="Pfam" id="PF13499">
    <property type="entry name" value="EF-hand_7"/>
    <property type="match status" value="2"/>
</dbReference>
<feature type="domain" description="EF-hand" evidence="5">
    <location>
        <begin position="92"/>
        <end position="127"/>
    </location>
</feature>
<feature type="domain" description="EF-hand" evidence="5">
    <location>
        <begin position="24"/>
        <end position="59"/>
    </location>
</feature>
<feature type="compositionally biased region" description="Basic and acidic residues" evidence="4">
    <location>
        <begin position="309"/>
        <end position="362"/>
    </location>
</feature>
<evidence type="ECO:0000256" key="3">
    <source>
        <dbReference type="ARBA" id="ARBA00022837"/>
    </source>
</evidence>
<evidence type="ECO:0000313" key="7">
    <source>
        <dbReference type="Proteomes" id="UP000241890"/>
    </source>
</evidence>
<dbReference type="PROSITE" id="PS50222">
    <property type="entry name" value="EF_HAND_2"/>
    <property type="match status" value="4"/>
</dbReference>
<feature type="domain" description="EF-hand" evidence="5">
    <location>
        <begin position="62"/>
        <end position="91"/>
    </location>
</feature>
<dbReference type="FunFam" id="1.10.238.10:FF:000003">
    <property type="entry name" value="Calmodulin A"/>
    <property type="match status" value="1"/>
</dbReference>
<dbReference type="InterPro" id="IPR018247">
    <property type="entry name" value="EF_Hand_1_Ca_BS"/>
</dbReference>
<feature type="region of interest" description="Disordered" evidence="4">
    <location>
        <begin position="255"/>
        <end position="362"/>
    </location>
</feature>
<proteinExistence type="predicted"/>
<evidence type="ECO:0000256" key="4">
    <source>
        <dbReference type="SAM" id="MobiDB-lite"/>
    </source>
</evidence>
<name>A0A2R5GWK3_9STRA</name>
<keyword evidence="1" id="KW-0479">Metal-binding</keyword>
<accession>A0A2R5GWK3</accession>
<feature type="compositionally biased region" description="Basic residues" evidence="4">
    <location>
        <begin position="298"/>
        <end position="308"/>
    </location>
</feature>
<protein>
    <submittedName>
        <fullName evidence="6">Calmodulin-like protein</fullName>
    </submittedName>
</protein>
<keyword evidence="3" id="KW-0106">Calcium</keyword>
<evidence type="ECO:0000256" key="2">
    <source>
        <dbReference type="ARBA" id="ARBA00022737"/>
    </source>
</evidence>
<organism evidence="6 7">
    <name type="scientific">Hondaea fermentalgiana</name>
    <dbReference type="NCBI Taxonomy" id="2315210"/>
    <lineage>
        <taxon>Eukaryota</taxon>
        <taxon>Sar</taxon>
        <taxon>Stramenopiles</taxon>
        <taxon>Bigyra</taxon>
        <taxon>Labyrinthulomycetes</taxon>
        <taxon>Thraustochytrida</taxon>
        <taxon>Thraustochytriidae</taxon>
        <taxon>Hondaea</taxon>
    </lineage>
</organism>
<comment type="caution">
    <text evidence="6">The sequence shown here is derived from an EMBL/GenBank/DDBJ whole genome shotgun (WGS) entry which is preliminary data.</text>
</comment>
<sequence>MGNKIPVPDDRLQKTIDMLKLSKKEINKFWRIFQKYDRDHGGTIDVEEFYRLIEEERTVFGDSLFELVDIDCSGTLDFSEFVQTIATYALFARVDILKFCFFVFDKDKNGYIDSDELHALVEMLHGNNPTSNCRTALANFDTNSDGKIDFEEFQAMNVRFPQLLHPAFRMQQNMMINTLGEQWWNGKKLMLQEERNADNALEERLRLKELQRQHRNQQRQVRHKMGFFGYYFCFFKRGKVLAQIAAEEAIRAEKREKKRQQKEKQKLQQKNRKDLENLFKDDLNADDANAEKQARKEEKHKKKKKKKHGEAALKEKKEVLRERRQKREGEKYKAAGNGKSKEDREERRNRRKERNEEHDDDL</sequence>
<feature type="domain" description="EF-hand" evidence="5">
    <location>
        <begin position="128"/>
        <end position="163"/>
    </location>
</feature>
<evidence type="ECO:0000256" key="1">
    <source>
        <dbReference type="ARBA" id="ARBA00022723"/>
    </source>
</evidence>
<feature type="compositionally biased region" description="Basic and acidic residues" evidence="4">
    <location>
        <begin position="262"/>
        <end position="297"/>
    </location>
</feature>
<keyword evidence="7" id="KW-1185">Reference proteome</keyword>
<dbReference type="InterPro" id="IPR002048">
    <property type="entry name" value="EF_hand_dom"/>
</dbReference>
<dbReference type="EMBL" id="BEYU01000140">
    <property type="protein sequence ID" value="GBG33043.1"/>
    <property type="molecule type" value="Genomic_DNA"/>
</dbReference>
<keyword evidence="2" id="KW-0677">Repeat</keyword>
<dbReference type="InParanoid" id="A0A2R5GWK3"/>
<gene>
    <name evidence="6" type="ORF">FCC1311_092672</name>
</gene>
<dbReference type="OrthoDB" id="191686at2759"/>
<dbReference type="Gene3D" id="1.10.238.10">
    <property type="entry name" value="EF-hand"/>
    <property type="match status" value="1"/>
</dbReference>